<feature type="binding site" evidence="8">
    <location>
        <position position="242"/>
    </location>
    <ligand>
        <name>NADP(+)</name>
        <dbReference type="ChEBI" id="CHEBI:58349"/>
    </ligand>
</feature>
<dbReference type="OrthoDB" id="9776868at2"/>
<dbReference type="InterPro" id="IPR022893">
    <property type="entry name" value="Shikimate_DH_fam"/>
</dbReference>
<dbReference type="GO" id="GO:0009073">
    <property type="term" value="P:aromatic amino acid family biosynthetic process"/>
    <property type="evidence" value="ECO:0007669"/>
    <property type="project" value="UniProtKB-KW"/>
</dbReference>
<dbReference type="EC" id="1.1.1.25" evidence="2 8"/>
<dbReference type="InterPro" id="IPR006151">
    <property type="entry name" value="Shikm_DH/Glu-tRNA_Rdtase"/>
</dbReference>
<feature type="active site" description="Proton acceptor" evidence="8">
    <location>
        <position position="68"/>
    </location>
</feature>
<evidence type="ECO:0000256" key="8">
    <source>
        <dbReference type="HAMAP-Rule" id="MF_00222"/>
    </source>
</evidence>
<dbReference type="FunFam" id="3.40.50.10860:FF:000006">
    <property type="entry name" value="Shikimate dehydrogenase (NADP(+))"/>
    <property type="match status" value="1"/>
</dbReference>
<feature type="domain" description="SDH C-terminal" evidence="11">
    <location>
        <begin position="242"/>
        <end position="264"/>
    </location>
</feature>
<evidence type="ECO:0000256" key="6">
    <source>
        <dbReference type="ARBA" id="ARBA00023141"/>
    </source>
</evidence>
<dbReference type="UniPathway" id="UPA00053">
    <property type="reaction ID" value="UER00087"/>
</dbReference>
<feature type="binding site" evidence="8">
    <location>
        <begin position="129"/>
        <end position="133"/>
    </location>
    <ligand>
        <name>NADP(+)</name>
        <dbReference type="ChEBI" id="CHEBI:58349"/>
    </ligand>
</feature>
<dbReference type="GO" id="GO:0005829">
    <property type="term" value="C:cytosol"/>
    <property type="evidence" value="ECO:0007669"/>
    <property type="project" value="TreeGrafter"/>
</dbReference>
<reference evidence="12 13" key="1">
    <citation type="submission" date="2018-10" db="EMBL/GenBank/DDBJ databases">
        <title>Comparative functional genomics of the obligate endosymbiont Buchnera aphidicola.</title>
        <authorList>
            <person name="Chong R.A."/>
        </authorList>
    </citation>
    <scope>NUCLEOTIDE SEQUENCE [LARGE SCALE GENOMIC DNA]</scope>
    <source>
        <strain evidence="12 13">Ska</strain>
    </source>
</reference>
<dbReference type="EMBL" id="CP032999">
    <property type="protein sequence ID" value="QCI26105.1"/>
    <property type="molecule type" value="Genomic_DNA"/>
</dbReference>
<evidence type="ECO:0000259" key="10">
    <source>
        <dbReference type="Pfam" id="PF08501"/>
    </source>
</evidence>
<dbReference type="SUPFAM" id="SSF53223">
    <property type="entry name" value="Aminoacid dehydrogenase-like, N-terminal domain"/>
    <property type="match status" value="1"/>
</dbReference>
<feature type="binding site" evidence="8">
    <location>
        <begin position="17"/>
        <end position="19"/>
    </location>
    <ligand>
        <name>shikimate</name>
        <dbReference type="ChEBI" id="CHEBI:36208"/>
    </ligand>
</feature>
<feature type="domain" description="Shikimate dehydrogenase substrate binding N-terminal" evidence="10">
    <location>
        <begin position="9"/>
        <end position="91"/>
    </location>
</feature>
<evidence type="ECO:0000259" key="11">
    <source>
        <dbReference type="Pfam" id="PF18317"/>
    </source>
</evidence>
<dbReference type="CDD" id="cd01065">
    <property type="entry name" value="NAD_bind_Shikimate_DH"/>
    <property type="match status" value="1"/>
</dbReference>
<dbReference type="GO" id="GO:0004764">
    <property type="term" value="F:shikimate 3-dehydrogenase (NADP+) activity"/>
    <property type="evidence" value="ECO:0007669"/>
    <property type="project" value="UniProtKB-UniRule"/>
</dbReference>
<dbReference type="GO" id="GO:0050661">
    <property type="term" value="F:NADP binding"/>
    <property type="evidence" value="ECO:0007669"/>
    <property type="project" value="InterPro"/>
</dbReference>
<feature type="binding site" evidence="8">
    <location>
        <position position="64"/>
    </location>
    <ligand>
        <name>shikimate</name>
        <dbReference type="ChEBI" id="CHEBI:36208"/>
    </ligand>
</feature>
<dbReference type="Pfam" id="PF08501">
    <property type="entry name" value="Shikimate_dh_N"/>
    <property type="match status" value="1"/>
</dbReference>
<comment type="function">
    <text evidence="8">Involved in the biosynthesis of the chorismate, which leads to the biosynthesis of aromatic amino acids. Catalyzes the reversible NADPH linked reduction of 3-dehydroshikimate (DHSA) to yield shikimate (SA).</text>
</comment>
<feature type="binding site" evidence="8">
    <location>
        <position position="89"/>
    </location>
    <ligand>
        <name>shikimate</name>
        <dbReference type="ChEBI" id="CHEBI:36208"/>
    </ligand>
</feature>
<evidence type="ECO:0000313" key="13">
    <source>
        <dbReference type="Proteomes" id="UP000298685"/>
    </source>
</evidence>
<dbReference type="InterPro" id="IPR013708">
    <property type="entry name" value="Shikimate_DH-bd_N"/>
</dbReference>
<dbReference type="GO" id="GO:0008652">
    <property type="term" value="P:amino acid biosynthetic process"/>
    <property type="evidence" value="ECO:0007669"/>
    <property type="project" value="UniProtKB-KW"/>
</dbReference>
<dbReference type="Pfam" id="PF01488">
    <property type="entry name" value="Shikimate_DH"/>
    <property type="match status" value="1"/>
</dbReference>
<evidence type="ECO:0000256" key="3">
    <source>
        <dbReference type="ARBA" id="ARBA00022605"/>
    </source>
</evidence>
<dbReference type="SUPFAM" id="SSF51735">
    <property type="entry name" value="NAD(P)-binding Rossmann-fold domains"/>
    <property type="match status" value="1"/>
</dbReference>
<dbReference type="Pfam" id="PF18317">
    <property type="entry name" value="SDH_C"/>
    <property type="match status" value="1"/>
</dbReference>
<comment type="subunit">
    <text evidence="8">Homodimer.</text>
</comment>
<dbReference type="HAMAP" id="MF_00222">
    <property type="entry name" value="Shikimate_DH_AroE"/>
    <property type="match status" value="1"/>
</dbReference>
<feature type="binding site" evidence="8">
    <location>
        <position position="105"/>
    </location>
    <ligand>
        <name>shikimate</name>
        <dbReference type="ChEBI" id="CHEBI:36208"/>
    </ligand>
</feature>
<dbReference type="NCBIfam" id="TIGR00507">
    <property type="entry name" value="aroE"/>
    <property type="match status" value="1"/>
</dbReference>
<evidence type="ECO:0000256" key="5">
    <source>
        <dbReference type="ARBA" id="ARBA00023002"/>
    </source>
</evidence>
<dbReference type="InterPro" id="IPR036291">
    <property type="entry name" value="NAD(P)-bd_dom_sf"/>
</dbReference>
<comment type="pathway">
    <text evidence="1 8">Metabolic intermediate biosynthesis; chorismate biosynthesis; chorismate from D-erythrose 4-phosphate and phosphoenolpyruvate: step 4/7.</text>
</comment>
<evidence type="ECO:0000256" key="4">
    <source>
        <dbReference type="ARBA" id="ARBA00022857"/>
    </source>
</evidence>
<feature type="binding site" evidence="8">
    <location>
        <position position="218"/>
    </location>
    <ligand>
        <name>NADP(+)</name>
        <dbReference type="ChEBI" id="CHEBI:58349"/>
    </ligand>
</feature>
<comment type="similarity">
    <text evidence="8">Belongs to the shikimate dehydrogenase family.</text>
</comment>
<dbReference type="GO" id="GO:0019632">
    <property type="term" value="P:shikimate metabolic process"/>
    <property type="evidence" value="ECO:0007669"/>
    <property type="project" value="InterPro"/>
</dbReference>
<comment type="caution">
    <text evidence="8">Lacks conserved residue(s) required for the propagation of feature annotation.</text>
</comment>
<dbReference type="AlphaFoldDB" id="A0A4D6YM68"/>
<protein>
    <recommendedName>
        <fullName evidence="2 8">Shikimate dehydrogenase (NADP(+))</fullName>
        <shortName evidence="8">SDH</shortName>
        <ecNumber evidence="2 8">1.1.1.25</ecNumber>
    </recommendedName>
</protein>
<evidence type="ECO:0000313" key="12">
    <source>
        <dbReference type="EMBL" id="QCI26105.1"/>
    </source>
</evidence>
<keyword evidence="5 8" id="KW-0560">Oxidoreductase</keyword>
<dbReference type="PANTHER" id="PTHR21089:SF1">
    <property type="entry name" value="BIFUNCTIONAL 3-DEHYDROQUINATE DEHYDRATASE_SHIKIMATE DEHYDROGENASE, CHLOROPLASTIC"/>
    <property type="match status" value="1"/>
</dbReference>
<keyword evidence="4 8" id="KW-0521">NADP</keyword>
<evidence type="ECO:0000256" key="7">
    <source>
        <dbReference type="ARBA" id="ARBA00049442"/>
    </source>
</evidence>
<dbReference type="InterPro" id="IPR011342">
    <property type="entry name" value="Shikimate_DH"/>
</dbReference>
<proteinExistence type="inferred from homology"/>
<dbReference type="Gene3D" id="3.40.50.10860">
    <property type="entry name" value="Leucine Dehydrogenase, chain A, domain 1"/>
    <property type="match status" value="1"/>
</dbReference>
<evidence type="ECO:0000259" key="9">
    <source>
        <dbReference type="Pfam" id="PF01488"/>
    </source>
</evidence>
<comment type="catalytic activity">
    <reaction evidence="7 8">
        <text>shikimate + NADP(+) = 3-dehydroshikimate + NADPH + H(+)</text>
        <dbReference type="Rhea" id="RHEA:17737"/>
        <dbReference type="ChEBI" id="CHEBI:15378"/>
        <dbReference type="ChEBI" id="CHEBI:16630"/>
        <dbReference type="ChEBI" id="CHEBI:36208"/>
        <dbReference type="ChEBI" id="CHEBI:57783"/>
        <dbReference type="ChEBI" id="CHEBI:58349"/>
        <dbReference type="EC" id="1.1.1.25"/>
    </reaction>
</comment>
<keyword evidence="6 8" id="KW-0057">Aromatic amino acid biosynthesis</keyword>
<evidence type="ECO:0000256" key="1">
    <source>
        <dbReference type="ARBA" id="ARBA00004871"/>
    </source>
</evidence>
<gene>
    <name evidence="8" type="primary">aroE</name>
    <name evidence="12" type="ORF">D9V78_01665</name>
</gene>
<dbReference type="NCBIfam" id="NF001310">
    <property type="entry name" value="PRK00258.1-2"/>
    <property type="match status" value="1"/>
</dbReference>
<dbReference type="GO" id="GO:0009423">
    <property type="term" value="P:chorismate biosynthetic process"/>
    <property type="evidence" value="ECO:0007669"/>
    <property type="project" value="UniProtKB-UniRule"/>
</dbReference>
<feature type="domain" description="Quinate/shikimate 5-dehydrogenase/glutamyl-tRNA reductase" evidence="9">
    <location>
        <begin position="122"/>
        <end position="193"/>
    </location>
</feature>
<dbReference type="InterPro" id="IPR046346">
    <property type="entry name" value="Aminoacid_DH-like_N_sf"/>
</dbReference>
<dbReference type="PANTHER" id="PTHR21089">
    <property type="entry name" value="SHIKIMATE DEHYDROGENASE"/>
    <property type="match status" value="1"/>
</dbReference>
<name>A0A4D6YM68_9GAMM</name>
<dbReference type="Gene3D" id="3.40.50.720">
    <property type="entry name" value="NAD(P)-binding Rossmann-like Domain"/>
    <property type="match status" value="1"/>
</dbReference>
<sequence length="281" mass="32213">MILKNNYLLFGNPVNHSKSPIIYQYFSKQTNVKCNYDVKCITKDIFAQTLLDFFSKDGKGANITVPFKEEAYKLANVVTKRALITKSVNVLKKINNKIILGDNTDGIGCIYDLQRLRFIKMNQKILLIGAGGAARGIIPNLLSLNCSIDIVNRTFSTANDLALYFKNFGKIQAINIDKIKILNYHIVINATSSGMSQERNFFLSNMIFYPERTVFYDLYYNDQLTVFLKWYQDYGGMYYSDGIGMLVSQAAYSFYLWNGVFPDVTSVIYKLNKNKKYFLIN</sequence>
<evidence type="ECO:0000256" key="2">
    <source>
        <dbReference type="ARBA" id="ARBA00012962"/>
    </source>
</evidence>
<feature type="binding site" evidence="8">
    <location>
        <position position="220"/>
    </location>
    <ligand>
        <name>shikimate</name>
        <dbReference type="ChEBI" id="CHEBI:36208"/>
    </ligand>
</feature>
<feature type="binding site" evidence="8">
    <location>
        <position position="249"/>
    </location>
    <ligand>
        <name>shikimate</name>
        <dbReference type="ChEBI" id="CHEBI:36208"/>
    </ligand>
</feature>
<dbReference type="RefSeq" id="WP_158350779.1">
    <property type="nucleotide sequence ID" value="NZ_CP032999.1"/>
</dbReference>
<keyword evidence="3 8" id="KW-0028">Amino-acid biosynthesis</keyword>
<dbReference type="InterPro" id="IPR041121">
    <property type="entry name" value="SDH_C"/>
</dbReference>
<dbReference type="Proteomes" id="UP000298685">
    <property type="component" value="Chromosome"/>
</dbReference>
<organism evidence="12 13">
    <name type="scientific">Buchnera aphidicola</name>
    <name type="common">Sarucallis kahawaluokalani</name>
    <dbReference type="NCBI Taxonomy" id="1241878"/>
    <lineage>
        <taxon>Bacteria</taxon>
        <taxon>Pseudomonadati</taxon>
        <taxon>Pseudomonadota</taxon>
        <taxon>Gammaproteobacteria</taxon>
        <taxon>Enterobacterales</taxon>
        <taxon>Erwiniaceae</taxon>
        <taxon>Buchnera</taxon>
    </lineage>
</organism>
<accession>A0A4D6YM68</accession>